<sequence length="77" mass="8556">MIVELFRALRQDVQAGKAKVQWSNMGLVLPKRLVGSYGVASDTLIEHLRKRSLLLGNEPTDITIAPRAGELILERTT</sequence>
<reference evidence="1 2" key="1">
    <citation type="submission" date="2018-03" db="EMBL/GenBank/DDBJ databases">
        <authorList>
            <person name="Nguyen K."/>
            <person name="Fouts D."/>
            <person name="Sutton G."/>
        </authorList>
    </citation>
    <scope>NUCLEOTIDE SEQUENCE [LARGE SCALE GENOMIC DNA]</scope>
    <source>
        <strain evidence="1 2">AU3578</strain>
    </source>
</reference>
<dbReference type="Proteomes" id="UP000237632">
    <property type="component" value="Unassembled WGS sequence"/>
</dbReference>
<evidence type="ECO:0000313" key="1">
    <source>
        <dbReference type="EMBL" id="PRH42974.1"/>
    </source>
</evidence>
<comment type="caution">
    <text evidence="1">The sequence shown here is derived from an EMBL/GenBank/DDBJ whole genome shotgun (WGS) entry which is preliminary data.</text>
</comment>
<dbReference type="AlphaFoldDB" id="A0AA45BD14"/>
<organism evidence="1 2">
    <name type="scientific">Burkholderia vietnamiensis</name>
    <dbReference type="NCBI Taxonomy" id="60552"/>
    <lineage>
        <taxon>Bacteria</taxon>
        <taxon>Pseudomonadati</taxon>
        <taxon>Pseudomonadota</taxon>
        <taxon>Betaproteobacteria</taxon>
        <taxon>Burkholderiales</taxon>
        <taxon>Burkholderiaceae</taxon>
        <taxon>Burkholderia</taxon>
        <taxon>Burkholderia cepacia complex</taxon>
    </lineage>
</organism>
<accession>A0AA45BD14</accession>
<gene>
    <name evidence="1" type="ORF">C6T65_07430</name>
</gene>
<dbReference type="EMBL" id="PVHK01000051">
    <property type="protein sequence ID" value="PRH42974.1"/>
    <property type="molecule type" value="Genomic_DNA"/>
</dbReference>
<proteinExistence type="predicted"/>
<name>A0AA45BD14_BURVI</name>
<protein>
    <submittedName>
        <fullName evidence="1">Uncharacterized protein</fullName>
    </submittedName>
</protein>
<evidence type="ECO:0000313" key="2">
    <source>
        <dbReference type="Proteomes" id="UP000237632"/>
    </source>
</evidence>